<dbReference type="Gene3D" id="3.90.1300.10">
    <property type="entry name" value="Amidase signature (AS) domain"/>
    <property type="match status" value="1"/>
</dbReference>
<dbReference type="InterPro" id="IPR036928">
    <property type="entry name" value="AS_sf"/>
</dbReference>
<sequence>MKSRPEPDPLQAPCPPGPAPASPDLVDARTEVLARRVTAVDHLDASMRRAQAPEAALAHVLLDLDEARAAARRADERIVHGADPGALAGLAVSIKDLFDVHGQVTSAGSTWLNEGRPASFDAPAVARLRAAGAALIGRTQMTEFAFSGVGINPHTGTPANVALARLGLAGRVPGGSTSGGAVSVASGASWAALGSDTGGSLRIPAALHGLVGYKCSQTLVPLAGSVPLSASLDTVGAITRSVRDAIVLHEVLADRRVALAGRPVRGLRLGWTRRLFLDAIEPSIGAAWQCSLDALSSAGAELVELDLDTLADLPRLTERGGITAAEAWAWHAPHLNVHAADYDPRVLSRILRGQAIDAATLAALRDLRSDWIARLRAQIADVDVMLAPTHARPAPSIAEMVVDDDDAFFDLNAALLRNPAVINLFDGCALSLPAPVPADAAPVGLMLWAGHGDDDVLLDAALAVEATLRDAVARSA</sequence>
<gene>
    <name evidence="3" type="ORF">Q8X39_05860</name>
</gene>
<proteinExistence type="predicted"/>
<dbReference type="SUPFAM" id="SSF75304">
    <property type="entry name" value="Amidase signature (AS) enzymes"/>
    <property type="match status" value="1"/>
</dbReference>
<dbReference type="Pfam" id="PF01425">
    <property type="entry name" value="Amidase"/>
    <property type="match status" value="1"/>
</dbReference>
<dbReference type="InterPro" id="IPR023631">
    <property type="entry name" value="Amidase_dom"/>
</dbReference>
<reference evidence="3 4" key="1">
    <citation type="submission" date="2023-08" db="EMBL/GenBank/DDBJ databases">
        <authorList>
            <person name="Roldan D.M."/>
            <person name="Menes R.J."/>
        </authorList>
    </citation>
    <scope>NUCLEOTIDE SEQUENCE [LARGE SCALE GENOMIC DNA]</scope>
    <source>
        <strain evidence="3 4">CCM 2812</strain>
    </source>
</reference>
<keyword evidence="4" id="KW-1185">Reference proteome</keyword>
<organism evidence="3 4">
    <name type="scientific">Leptothrix discophora</name>
    <dbReference type="NCBI Taxonomy" id="89"/>
    <lineage>
        <taxon>Bacteria</taxon>
        <taxon>Pseudomonadati</taxon>
        <taxon>Pseudomonadota</taxon>
        <taxon>Betaproteobacteria</taxon>
        <taxon>Burkholderiales</taxon>
        <taxon>Sphaerotilaceae</taxon>
        <taxon>Leptothrix</taxon>
    </lineage>
</organism>
<comment type="caution">
    <text evidence="3">The sequence shown here is derived from an EMBL/GenBank/DDBJ whole genome shotgun (WGS) entry which is preliminary data.</text>
</comment>
<dbReference type="InterPro" id="IPR000120">
    <property type="entry name" value="Amidase"/>
</dbReference>
<feature type="region of interest" description="Disordered" evidence="1">
    <location>
        <begin position="1"/>
        <end position="24"/>
    </location>
</feature>
<dbReference type="RefSeq" id="WP_305748699.1">
    <property type="nucleotide sequence ID" value="NZ_JAUZEE010000002.1"/>
</dbReference>
<dbReference type="PANTHER" id="PTHR11895:SF176">
    <property type="entry name" value="AMIDASE AMID-RELATED"/>
    <property type="match status" value="1"/>
</dbReference>
<evidence type="ECO:0000259" key="2">
    <source>
        <dbReference type="Pfam" id="PF01425"/>
    </source>
</evidence>
<feature type="compositionally biased region" description="Pro residues" evidence="1">
    <location>
        <begin position="8"/>
        <end position="21"/>
    </location>
</feature>
<dbReference type="Proteomes" id="UP001235760">
    <property type="component" value="Unassembled WGS sequence"/>
</dbReference>
<protein>
    <submittedName>
        <fullName evidence="3">Amidase</fullName>
    </submittedName>
</protein>
<feature type="domain" description="Amidase" evidence="2">
    <location>
        <begin position="43"/>
        <end position="458"/>
    </location>
</feature>
<evidence type="ECO:0000313" key="3">
    <source>
        <dbReference type="EMBL" id="MDP4300153.1"/>
    </source>
</evidence>
<evidence type="ECO:0000256" key="1">
    <source>
        <dbReference type="SAM" id="MobiDB-lite"/>
    </source>
</evidence>
<accession>A0ABT9G1V2</accession>
<dbReference type="PANTHER" id="PTHR11895">
    <property type="entry name" value="TRANSAMIDASE"/>
    <property type="match status" value="1"/>
</dbReference>
<evidence type="ECO:0000313" key="4">
    <source>
        <dbReference type="Proteomes" id="UP001235760"/>
    </source>
</evidence>
<name>A0ABT9G1V2_LEPDI</name>
<dbReference type="EMBL" id="JAUZEE010000002">
    <property type="protein sequence ID" value="MDP4300153.1"/>
    <property type="molecule type" value="Genomic_DNA"/>
</dbReference>
<dbReference type="NCBIfam" id="NF005460">
    <property type="entry name" value="PRK07056.1"/>
    <property type="match status" value="1"/>
</dbReference>